<reference evidence="2 3" key="1">
    <citation type="submission" date="2013-11" db="EMBL/GenBank/DDBJ databases">
        <title>Estimation of Helicobacter pylori bacteriophage ecology using H. pylori isolates.</title>
        <authorList>
            <person name="Uchiyama J."/>
            <person name="Takemura-Uchiyama I."/>
            <person name="Ujihara T."/>
            <person name="Matsuzaki S."/>
        </authorList>
    </citation>
    <scope>NUCLEOTIDE SEQUENCE [LARGE SCALE GENOMIC DNA]</scope>
    <source>
        <strain evidence="2 3">NY40</strain>
    </source>
</reference>
<dbReference type="Proteomes" id="UP000031662">
    <property type="component" value="Chromosome"/>
</dbReference>
<dbReference type="HOGENOM" id="CLU_1978459_0_0_7"/>
<gene>
    <name evidence="2" type="ORF">NY40_0047</name>
</gene>
<feature type="compositionally biased region" description="Basic and acidic residues" evidence="1">
    <location>
        <begin position="66"/>
        <end position="76"/>
    </location>
</feature>
<protein>
    <submittedName>
        <fullName evidence="2">Outer membrane protein</fullName>
    </submittedName>
</protein>
<sequence length="126" mass="14483">MLRFVSKTICLSLIGLFNPLEAFQKNQKDGFFIEAGFETGLLEGVQTKEEVITTQKIYENPLTHPQTKEQSKEQNKSDTATPQSVYGRYYIPQSTILEKATELFTTDNNRKWLNFLFSKPCVCEYG</sequence>
<evidence type="ECO:0000256" key="1">
    <source>
        <dbReference type="SAM" id="MobiDB-lite"/>
    </source>
</evidence>
<evidence type="ECO:0000313" key="3">
    <source>
        <dbReference type="Proteomes" id="UP000031662"/>
    </source>
</evidence>
<organism evidence="2 3">
    <name type="scientific">Helicobacter pylori NY40</name>
    <dbReference type="NCBI Taxonomy" id="1426844"/>
    <lineage>
        <taxon>Bacteria</taxon>
        <taxon>Pseudomonadati</taxon>
        <taxon>Campylobacterota</taxon>
        <taxon>Epsilonproteobacteria</taxon>
        <taxon>Campylobacterales</taxon>
        <taxon>Helicobacteraceae</taxon>
        <taxon>Helicobacter</taxon>
    </lineage>
</organism>
<name>A0A060PYZ3_HELPX</name>
<evidence type="ECO:0000313" key="2">
    <source>
        <dbReference type="EMBL" id="BAO97082.1"/>
    </source>
</evidence>
<feature type="region of interest" description="Disordered" evidence="1">
    <location>
        <begin position="58"/>
        <end position="84"/>
    </location>
</feature>
<proteinExistence type="predicted"/>
<dbReference type="EMBL" id="AP014523">
    <property type="protein sequence ID" value="BAO97082.1"/>
    <property type="molecule type" value="Genomic_DNA"/>
</dbReference>
<dbReference type="AlphaFoldDB" id="A0A060PYZ3"/>
<accession>A0A060PYZ3</accession>